<dbReference type="Pfam" id="PF01694">
    <property type="entry name" value="Rhomboid"/>
    <property type="match status" value="1"/>
</dbReference>
<feature type="transmembrane region" description="Helical" evidence="5">
    <location>
        <begin position="63"/>
        <end position="86"/>
    </location>
</feature>
<dbReference type="EC" id="3.4.21.-" evidence="7"/>
<organism evidence="7 8">
    <name type="scientific">Streptomyces cellulosae</name>
    <dbReference type="NCBI Taxonomy" id="1968"/>
    <lineage>
        <taxon>Bacteria</taxon>
        <taxon>Bacillati</taxon>
        <taxon>Actinomycetota</taxon>
        <taxon>Actinomycetes</taxon>
        <taxon>Kitasatosporales</taxon>
        <taxon>Streptomycetaceae</taxon>
        <taxon>Streptomyces</taxon>
    </lineage>
</organism>
<keyword evidence="8" id="KW-1185">Reference proteome</keyword>
<comment type="subcellular location">
    <subcellularLocation>
        <location evidence="1">Membrane</location>
        <topology evidence="1">Multi-pass membrane protein</topology>
    </subcellularLocation>
</comment>
<feature type="transmembrane region" description="Helical" evidence="5">
    <location>
        <begin position="93"/>
        <end position="112"/>
    </location>
</feature>
<comment type="caution">
    <text evidence="7">The sequence shown here is derived from an EMBL/GenBank/DDBJ whole genome shotgun (WGS) entry which is preliminary data.</text>
</comment>
<feature type="transmembrane region" description="Helical" evidence="5">
    <location>
        <begin position="145"/>
        <end position="164"/>
    </location>
</feature>
<protein>
    <submittedName>
        <fullName evidence="7">Rhomboid family intramembrane serine protease</fullName>
        <ecNumber evidence="7">3.4.21.-</ecNumber>
    </submittedName>
</protein>
<keyword evidence="4 5" id="KW-0472">Membrane</keyword>
<dbReference type="RefSeq" id="WP_254585654.1">
    <property type="nucleotide sequence ID" value="NZ_JBHVBU010000001.1"/>
</dbReference>
<dbReference type="Proteomes" id="UP001600650">
    <property type="component" value="Unassembled WGS sequence"/>
</dbReference>
<dbReference type="InterPro" id="IPR035952">
    <property type="entry name" value="Rhomboid-like_sf"/>
</dbReference>
<dbReference type="SUPFAM" id="SSF144091">
    <property type="entry name" value="Rhomboid-like"/>
    <property type="match status" value="1"/>
</dbReference>
<feature type="transmembrane region" description="Helical" evidence="5">
    <location>
        <begin position="170"/>
        <end position="189"/>
    </location>
</feature>
<keyword evidence="7" id="KW-0378">Hydrolase</keyword>
<proteinExistence type="predicted"/>
<dbReference type="PANTHER" id="PTHR43731">
    <property type="entry name" value="RHOMBOID PROTEASE"/>
    <property type="match status" value="1"/>
</dbReference>
<feature type="transmembrane region" description="Helical" evidence="5">
    <location>
        <begin position="118"/>
        <end position="138"/>
    </location>
</feature>
<keyword evidence="7" id="KW-0645">Protease</keyword>
<name>A0ABW6J854_STRCE</name>
<dbReference type="GO" id="GO:0006508">
    <property type="term" value="P:proteolysis"/>
    <property type="evidence" value="ECO:0007669"/>
    <property type="project" value="UniProtKB-KW"/>
</dbReference>
<keyword evidence="3 5" id="KW-1133">Transmembrane helix</keyword>
<evidence type="ECO:0000259" key="6">
    <source>
        <dbReference type="Pfam" id="PF01694"/>
    </source>
</evidence>
<dbReference type="InterPro" id="IPR050925">
    <property type="entry name" value="Rhomboid_protease_S54"/>
</dbReference>
<evidence type="ECO:0000256" key="5">
    <source>
        <dbReference type="SAM" id="Phobius"/>
    </source>
</evidence>
<evidence type="ECO:0000313" key="8">
    <source>
        <dbReference type="Proteomes" id="UP001600650"/>
    </source>
</evidence>
<accession>A0ABW6J854</accession>
<dbReference type="EMBL" id="JBHVBU010000001">
    <property type="protein sequence ID" value="MFE7961494.1"/>
    <property type="molecule type" value="Genomic_DNA"/>
</dbReference>
<gene>
    <name evidence="7" type="ORF">ACFU0X_00345</name>
</gene>
<evidence type="ECO:0000256" key="1">
    <source>
        <dbReference type="ARBA" id="ARBA00004141"/>
    </source>
</evidence>
<evidence type="ECO:0000256" key="3">
    <source>
        <dbReference type="ARBA" id="ARBA00022989"/>
    </source>
</evidence>
<sequence>MTDTRPAWSRGERVRAAAVLMAAWVALLWVLEVADVASGHALDGYGIVPRTPSELVDVVPSAFVHFGFSHVAANSVPLLVLGFLAALGGIRRFLAVCALIVVADGLGVWLISPADSNTAGASGLIFGLFGYLLVSGFVERRPLGVLVGVLIAAVWGGSILAGLAPTQSGVSWQGHLIGLAAGVTAAFLLRRRPARPREPIVWPRSLRRSARAPAGPAARRGTVRCR</sequence>
<feature type="domain" description="Peptidase S54 rhomboid" evidence="6">
    <location>
        <begin position="54"/>
        <end position="191"/>
    </location>
</feature>
<reference evidence="7 8" key="1">
    <citation type="submission" date="2024-09" db="EMBL/GenBank/DDBJ databases">
        <title>The Natural Products Discovery Center: Release of the First 8490 Sequenced Strains for Exploring Actinobacteria Biosynthetic Diversity.</title>
        <authorList>
            <person name="Kalkreuter E."/>
            <person name="Kautsar S.A."/>
            <person name="Yang D."/>
            <person name="Bader C.D."/>
            <person name="Teijaro C.N."/>
            <person name="Fluegel L."/>
            <person name="Davis C.M."/>
            <person name="Simpson J.R."/>
            <person name="Lauterbach L."/>
            <person name="Steele A.D."/>
            <person name="Gui C."/>
            <person name="Meng S."/>
            <person name="Li G."/>
            <person name="Viehrig K."/>
            <person name="Ye F."/>
            <person name="Su P."/>
            <person name="Kiefer A.F."/>
            <person name="Nichols A."/>
            <person name="Cepeda A.J."/>
            <person name="Yan W."/>
            <person name="Fan B."/>
            <person name="Jiang Y."/>
            <person name="Adhikari A."/>
            <person name="Zheng C.-J."/>
            <person name="Schuster L."/>
            <person name="Cowan T.M."/>
            <person name="Smanski M.J."/>
            <person name="Chevrette M.G."/>
            <person name="De Carvalho L.P.S."/>
            <person name="Shen B."/>
        </authorList>
    </citation>
    <scope>NUCLEOTIDE SEQUENCE [LARGE SCALE GENOMIC DNA]</scope>
    <source>
        <strain evidence="7 8">NPDC057399</strain>
    </source>
</reference>
<dbReference type="InterPro" id="IPR022764">
    <property type="entry name" value="Peptidase_S54_rhomboid_dom"/>
</dbReference>
<evidence type="ECO:0000313" key="7">
    <source>
        <dbReference type="EMBL" id="MFE7961494.1"/>
    </source>
</evidence>
<evidence type="ECO:0000256" key="4">
    <source>
        <dbReference type="ARBA" id="ARBA00023136"/>
    </source>
</evidence>
<dbReference type="Gene3D" id="1.20.1540.10">
    <property type="entry name" value="Rhomboid-like"/>
    <property type="match status" value="1"/>
</dbReference>
<dbReference type="GO" id="GO:0008233">
    <property type="term" value="F:peptidase activity"/>
    <property type="evidence" value="ECO:0007669"/>
    <property type="project" value="UniProtKB-KW"/>
</dbReference>
<keyword evidence="2 5" id="KW-0812">Transmembrane</keyword>
<dbReference type="PANTHER" id="PTHR43731:SF9">
    <property type="entry name" value="SLR1461 PROTEIN"/>
    <property type="match status" value="1"/>
</dbReference>
<evidence type="ECO:0000256" key="2">
    <source>
        <dbReference type="ARBA" id="ARBA00022692"/>
    </source>
</evidence>